<dbReference type="EMBL" id="CAKOFQ010006855">
    <property type="protein sequence ID" value="CAH1977173.1"/>
    <property type="molecule type" value="Genomic_DNA"/>
</dbReference>
<name>A0A9P0KMA2_ACAOB</name>
<proteinExistence type="predicted"/>
<evidence type="ECO:0000313" key="1">
    <source>
        <dbReference type="EMBL" id="CAH1977173.1"/>
    </source>
</evidence>
<reference evidence="1" key="1">
    <citation type="submission" date="2022-03" db="EMBL/GenBank/DDBJ databases">
        <authorList>
            <person name="Sayadi A."/>
        </authorList>
    </citation>
    <scope>NUCLEOTIDE SEQUENCE</scope>
</reference>
<dbReference type="Proteomes" id="UP001152888">
    <property type="component" value="Unassembled WGS sequence"/>
</dbReference>
<dbReference type="OrthoDB" id="6760421at2759"/>
<protein>
    <submittedName>
        <fullName evidence="1">Uncharacterized protein</fullName>
    </submittedName>
</protein>
<sequence length="41" mass="4801">MSYMLIPRFFNDSFPCIDLLCCKCYISQVTFYVIALYIPPA</sequence>
<accession>A0A9P0KMA2</accession>
<dbReference type="AlphaFoldDB" id="A0A9P0KMA2"/>
<keyword evidence="2" id="KW-1185">Reference proteome</keyword>
<gene>
    <name evidence="1" type="ORF">ACAOBT_LOCUS12511</name>
</gene>
<comment type="caution">
    <text evidence="1">The sequence shown here is derived from an EMBL/GenBank/DDBJ whole genome shotgun (WGS) entry which is preliminary data.</text>
</comment>
<evidence type="ECO:0000313" key="2">
    <source>
        <dbReference type="Proteomes" id="UP001152888"/>
    </source>
</evidence>
<organism evidence="1 2">
    <name type="scientific">Acanthoscelides obtectus</name>
    <name type="common">Bean weevil</name>
    <name type="synonym">Bruchus obtectus</name>
    <dbReference type="NCBI Taxonomy" id="200917"/>
    <lineage>
        <taxon>Eukaryota</taxon>
        <taxon>Metazoa</taxon>
        <taxon>Ecdysozoa</taxon>
        <taxon>Arthropoda</taxon>
        <taxon>Hexapoda</taxon>
        <taxon>Insecta</taxon>
        <taxon>Pterygota</taxon>
        <taxon>Neoptera</taxon>
        <taxon>Endopterygota</taxon>
        <taxon>Coleoptera</taxon>
        <taxon>Polyphaga</taxon>
        <taxon>Cucujiformia</taxon>
        <taxon>Chrysomeloidea</taxon>
        <taxon>Chrysomelidae</taxon>
        <taxon>Bruchinae</taxon>
        <taxon>Bruchini</taxon>
        <taxon>Acanthoscelides</taxon>
    </lineage>
</organism>